<sequence>MTITVNGDAAELDAGGTVRTLLAALGLPDTGIAVAVDGAVLPRRHWDTALSEGAEVEVVTAVQGG</sequence>
<evidence type="ECO:0000313" key="1">
    <source>
        <dbReference type="EMBL" id="NDK89172.1"/>
    </source>
</evidence>
<comment type="caution">
    <text evidence="1">The sequence shown here is derived from an EMBL/GenBank/DDBJ whole genome shotgun (WGS) entry which is preliminary data.</text>
</comment>
<organism evidence="1 2">
    <name type="scientific">Gordonia desulfuricans</name>
    <dbReference type="NCBI Taxonomy" id="89051"/>
    <lineage>
        <taxon>Bacteria</taxon>
        <taxon>Bacillati</taxon>
        <taxon>Actinomycetota</taxon>
        <taxon>Actinomycetes</taxon>
        <taxon>Mycobacteriales</taxon>
        <taxon>Gordoniaceae</taxon>
        <taxon>Gordonia</taxon>
    </lineage>
</organism>
<dbReference type="Proteomes" id="UP000466307">
    <property type="component" value="Unassembled WGS sequence"/>
</dbReference>
<accession>A0A7K3LLP1</accession>
<dbReference type="InterPro" id="IPR010035">
    <property type="entry name" value="Thi_S"/>
</dbReference>
<protein>
    <submittedName>
        <fullName evidence="1">Sulfur carrier protein ThiS</fullName>
    </submittedName>
</protein>
<name>A0A7K3LLP1_9ACTN</name>
<dbReference type="CDD" id="cd00565">
    <property type="entry name" value="Ubl_ThiS"/>
    <property type="match status" value="1"/>
</dbReference>
<dbReference type="EMBL" id="JAADZU010000013">
    <property type="protein sequence ID" value="NDK89172.1"/>
    <property type="molecule type" value="Genomic_DNA"/>
</dbReference>
<dbReference type="PANTHER" id="PTHR34472:SF1">
    <property type="entry name" value="SULFUR CARRIER PROTEIN THIS"/>
    <property type="match status" value="1"/>
</dbReference>
<dbReference type="InterPro" id="IPR016155">
    <property type="entry name" value="Mopterin_synth/thiamin_S_b"/>
</dbReference>
<reference evidence="1 2" key="1">
    <citation type="submission" date="2020-01" db="EMBL/GenBank/DDBJ databases">
        <title>Investigation of new actinobacteria for the biodesulphurisation of diesel fuel.</title>
        <authorList>
            <person name="Athi Narayanan S.M."/>
        </authorList>
    </citation>
    <scope>NUCLEOTIDE SEQUENCE [LARGE SCALE GENOMIC DNA]</scope>
    <source>
        <strain evidence="1 2">213E</strain>
    </source>
</reference>
<dbReference type="Pfam" id="PF02597">
    <property type="entry name" value="ThiS"/>
    <property type="match status" value="1"/>
</dbReference>
<keyword evidence="2" id="KW-1185">Reference proteome</keyword>
<proteinExistence type="predicted"/>
<dbReference type="SUPFAM" id="SSF54285">
    <property type="entry name" value="MoaD/ThiS"/>
    <property type="match status" value="1"/>
</dbReference>
<dbReference type="InterPro" id="IPR003749">
    <property type="entry name" value="ThiS/MoaD-like"/>
</dbReference>
<dbReference type="RefSeq" id="WP_053776243.1">
    <property type="nucleotide sequence ID" value="NZ_JAADZU010000013.1"/>
</dbReference>
<evidence type="ECO:0000313" key="2">
    <source>
        <dbReference type="Proteomes" id="UP000466307"/>
    </source>
</evidence>
<dbReference type="NCBIfam" id="TIGR01683">
    <property type="entry name" value="thiS"/>
    <property type="match status" value="1"/>
</dbReference>
<dbReference type="AlphaFoldDB" id="A0A7K3LLP1"/>
<dbReference type="InterPro" id="IPR012675">
    <property type="entry name" value="Beta-grasp_dom_sf"/>
</dbReference>
<dbReference type="PANTHER" id="PTHR34472">
    <property type="entry name" value="SULFUR CARRIER PROTEIN THIS"/>
    <property type="match status" value="1"/>
</dbReference>
<dbReference type="Gene3D" id="3.10.20.30">
    <property type="match status" value="1"/>
</dbReference>
<gene>
    <name evidence="1" type="primary">thiS</name>
    <name evidence="1" type="ORF">GYA93_06185</name>
</gene>